<accession>A0ABM1J4J0</accession>
<gene>
    <name evidence="5" type="primary">LOC107072168</name>
</gene>
<name>A0ABM1J4J0_POLDO</name>
<dbReference type="Gene3D" id="1.25.40.10">
    <property type="entry name" value="Tetratricopeptide repeat domain"/>
    <property type="match status" value="3"/>
</dbReference>
<reference evidence="5" key="1">
    <citation type="submission" date="2025-08" db="UniProtKB">
        <authorList>
            <consortium name="RefSeq"/>
        </authorList>
    </citation>
    <scope>IDENTIFICATION</scope>
    <source>
        <tissue evidence="5">Whole body</tissue>
    </source>
</reference>
<dbReference type="Pfam" id="PF13181">
    <property type="entry name" value="TPR_8"/>
    <property type="match status" value="1"/>
</dbReference>
<feature type="region of interest" description="Disordered" evidence="3">
    <location>
        <begin position="331"/>
        <end position="352"/>
    </location>
</feature>
<keyword evidence="1" id="KW-0677">Repeat</keyword>
<evidence type="ECO:0000256" key="1">
    <source>
        <dbReference type="ARBA" id="ARBA00022737"/>
    </source>
</evidence>
<keyword evidence="5" id="KW-0969">Cilium</keyword>
<dbReference type="SMART" id="SM00028">
    <property type="entry name" value="TPR"/>
    <property type="match status" value="6"/>
</dbReference>
<evidence type="ECO:0000256" key="2">
    <source>
        <dbReference type="ARBA" id="ARBA00022803"/>
    </source>
</evidence>
<dbReference type="RefSeq" id="XP_015187378.1">
    <property type="nucleotide sequence ID" value="XM_015331892.1"/>
</dbReference>
<evidence type="ECO:0000256" key="3">
    <source>
        <dbReference type="SAM" id="MobiDB-lite"/>
    </source>
</evidence>
<evidence type="ECO:0000313" key="5">
    <source>
        <dbReference type="RefSeq" id="XP_015187378.1"/>
    </source>
</evidence>
<proteinExistence type="predicted"/>
<dbReference type="PANTHER" id="PTHR44314">
    <property type="entry name" value="CILIA- AND FLAGELLA-ASSOCIATED PROTEIN 70"/>
    <property type="match status" value="1"/>
</dbReference>
<dbReference type="SUPFAM" id="SSF48452">
    <property type="entry name" value="TPR-like"/>
    <property type="match status" value="2"/>
</dbReference>
<dbReference type="InterPro" id="IPR011990">
    <property type="entry name" value="TPR-like_helical_dom_sf"/>
</dbReference>
<organism evidence="4 5">
    <name type="scientific">Polistes dominula</name>
    <name type="common">European paper wasp</name>
    <name type="synonym">Vespa dominula</name>
    <dbReference type="NCBI Taxonomy" id="743375"/>
    <lineage>
        <taxon>Eukaryota</taxon>
        <taxon>Metazoa</taxon>
        <taxon>Ecdysozoa</taxon>
        <taxon>Arthropoda</taxon>
        <taxon>Hexapoda</taxon>
        <taxon>Insecta</taxon>
        <taxon>Pterygota</taxon>
        <taxon>Neoptera</taxon>
        <taxon>Endopterygota</taxon>
        <taxon>Hymenoptera</taxon>
        <taxon>Apocrita</taxon>
        <taxon>Aculeata</taxon>
        <taxon>Vespoidea</taxon>
        <taxon>Vespidae</taxon>
        <taxon>Polistinae</taxon>
        <taxon>Polistini</taxon>
        <taxon>Polistes</taxon>
    </lineage>
</organism>
<dbReference type="Pfam" id="PF14559">
    <property type="entry name" value="TPR_19"/>
    <property type="match status" value="1"/>
</dbReference>
<dbReference type="InterPro" id="IPR019734">
    <property type="entry name" value="TPR_rpt"/>
</dbReference>
<keyword evidence="4" id="KW-1185">Reference proteome</keyword>
<keyword evidence="5" id="KW-0966">Cell projection</keyword>
<dbReference type="PANTHER" id="PTHR44314:SF1">
    <property type="entry name" value="CILIA- AND FLAGELLA-ASSOCIATED PROTEIN 70"/>
    <property type="match status" value="1"/>
</dbReference>
<sequence>MRAVIISIEHNSNILGESNPIKIEAGIKEPTPIYDVNFSIKIPVLLNDRNSIDLIVSIPILINLSYVKQDGNVTTNVLNTERKKKELTKSSKTVIGLCNVDLMPILLGENLFTEKLILETMEFKFDGTSSSWPNLPYLTIKVKQQDEEQFFPSDLKYNFVNITVESIFNPPSWFTDNLVYKAGTIIYGEENEETKRIIHDGGKLMNNRDICKTKCWNCLFHLQSRAKLSKYKIDYNYNDVKNTLDKELKLQNIVENDVTRIEWNSMSRHILFKDSIEKLRNQYQCYVDLSELLFPGRRKTRIASQLYTYNPIELMEKTGYDKNIFLIDNNQTKEPKEKDKRGKTSTKDTSVVSEAETLTGEPVITKNNEPVFVIIEIEFNCPLVPCRLAKDFSNLIDELITPTDKKPYYPYSINVVEDQYAKCIETLFHVLTESYRDELTCFVQYLYKTGVYLSIRNALKTKVILLLDHKFQMPSYTLDSCEEQDSSMISDSNRLYFYAEEAYELGNIDEARKYYTTIIDQMKNNSDAWINYAIFLLKIEDTERAEECCREAICLNNRHKISLLVYGAILMKKRLYREAEIFFRSITNFYPRFVEGWMILHLFYIRTDYYSGIDVTFRIAKECMKDKDQDISINNQEPFAWSMIHCPRDSIYTMTITFLLKLHLYDLAGIALAEEMSLTGRSTHLLYYMAVEHYLLHRYEDALSHLKEAQCQYGLDYSISCLMGHCYFKHGDLKEAINYYEFANMVFDRPDDIYLMQLRMGLCYERQKDYEKANKVLLNACQSSPTSISWFHLGISFYKLNQLKEAELALIEANKIDNCNADIWGYLCLLNLSLKRYDEFILCYRQAIKYNLKNNELLKEIREFMKLLNYEVEVLQVK</sequence>
<feature type="compositionally biased region" description="Basic and acidic residues" evidence="3">
    <location>
        <begin position="331"/>
        <end position="346"/>
    </location>
</feature>
<dbReference type="Pfam" id="PF13174">
    <property type="entry name" value="TPR_6"/>
    <property type="match status" value="1"/>
</dbReference>
<protein>
    <submittedName>
        <fullName evidence="5">Cilia- and flagella-associated protein 70</fullName>
    </submittedName>
</protein>
<evidence type="ECO:0000313" key="4">
    <source>
        <dbReference type="Proteomes" id="UP000694924"/>
    </source>
</evidence>
<dbReference type="GeneID" id="107072168"/>
<keyword evidence="2" id="KW-0802">TPR repeat</keyword>
<keyword evidence="5" id="KW-0282">Flagellum</keyword>
<dbReference type="Proteomes" id="UP000694924">
    <property type="component" value="Unplaced"/>
</dbReference>
<dbReference type="InterPro" id="IPR052628">
    <property type="entry name" value="CFAP70"/>
</dbReference>